<gene>
    <name evidence="3 7" type="primary">grpE</name>
    <name evidence="7" type="ORF">DDT42_00350</name>
</gene>
<dbReference type="EMBL" id="QLTW01000010">
    <property type="protein sequence ID" value="MBT9144509.1"/>
    <property type="molecule type" value="Genomic_DNA"/>
</dbReference>
<dbReference type="PANTHER" id="PTHR21237">
    <property type="entry name" value="GRPE PROTEIN"/>
    <property type="match status" value="1"/>
</dbReference>
<keyword evidence="2 3" id="KW-0143">Chaperone</keyword>
<sequence>MTGKKAEIIELEKEKNECLKDLKDLQARVVSLEKELEAHAHKYQKAIEDWQHAFQVIKRESSKQKSLAIEQLIHDLIPFIDSLEEAVKSNQEDYLRVIEGICMMQKNLQNTLEKHGLICYGEIGDTFNPEKHEVLSVDIQGECQPNSIIKIYRKGYLLGNAILKPALVSISGEIKKKE</sequence>
<dbReference type="PROSITE" id="PS01071">
    <property type="entry name" value="GRPE"/>
    <property type="match status" value="1"/>
</dbReference>
<evidence type="ECO:0000256" key="6">
    <source>
        <dbReference type="SAM" id="Coils"/>
    </source>
</evidence>
<evidence type="ECO:0000256" key="3">
    <source>
        <dbReference type="HAMAP-Rule" id="MF_01151"/>
    </source>
</evidence>
<comment type="similarity">
    <text evidence="1 3 5">Belongs to the GrpE family.</text>
</comment>
<dbReference type="Gene3D" id="2.30.22.10">
    <property type="entry name" value="Head domain of nucleotide exchange factor GrpE"/>
    <property type="match status" value="1"/>
</dbReference>
<dbReference type="Pfam" id="PF01025">
    <property type="entry name" value="GrpE"/>
    <property type="match status" value="1"/>
</dbReference>
<dbReference type="Proteomes" id="UP000811545">
    <property type="component" value="Unassembled WGS sequence"/>
</dbReference>
<dbReference type="SUPFAM" id="SSF51064">
    <property type="entry name" value="Head domain of nucleotide exchange factor GrpE"/>
    <property type="match status" value="1"/>
</dbReference>
<dbReference type="GO" id="GO:0000774">
    <property type="term" value="F:adenyl-nucleotide exchange factor activity"/>
    <property type="evidence" value="ECO:0007669"/>
    <property type="project" value="InterPro"/>
</dbReference>
<dbReference type="GO" id="GO:0051087">
    <property type="term" value="F:protein-folding chaperone binding"/>
    <property type="evidence" value="ECO:0007669"/>
    <property type="project" value="InterPro"/>
</dbReference>
<dbReference type="AlphaFoldDB" id="A0A9E2F0L9"/>
<reference evidence="7 8" key="1">
    <citation type="journal article" date="2021" name="bioRxiv">
        <title>Unique metabolic strategies in Hadean analogues reveal hints for primordial physiology.</title>
        <authorList>
            <person name="Nobu M.K."/>
            <person name="Nakai R."/>
            <person name="Tamazawa S."/>
            <person name="Mori H."/>
            <person name="Toyoda A."/>
            <person name="Ijiri A."/>
            <person name="Suzuki S."/>
            <person name="Kurokawa K."/>
            <person name="Kamagata Y."/>
            <person name="Tamaki H."/>
        </authorList>
    </citation>
    <scope>NUCLEOTIDE SEQUENCE [LARGE SCALE GENOMIC DNA]</scope>
    <source>
        <strain evidence="7">BS525</strain>
    </source>
</reference>
<dbReference type="Gene3D" id="3.90.20.20">
    <property type="match status" value="1"/>
</dbReference>
<evidence type="ECO:0000313" key="7">
    <source>
        <dbReference type="EMBL" id="MBT9144509.1"/>
    </source>
</evidence>
<name>A0A9E2F0L9_PSYF1</name>
<dbReference type="HAMAP" id="MF_01151">
    <property type="entry name" value="GrpE"/>
    <property type="match status" value="1"/>
</dbReference>
<proteinExistence type="inferred from homology"/>
<dbReference type="GO" id="GO:0051082">
    <property type="term" value="F:unfolded protein binding"/>
    <property type="evidence" value="ECO:0007669"/>
    <property type="project" value="TreeGrafter"/>
</dbReference>
<evidence type="ECO:0000256" key="5">
    <source>
        <dbReference type="RuleBase" id="RU004478"/>
    </source>
</evidence>
<dbReference type="PRINTS" id="PR00773">
    <property type="entry name" value="GRPEPROTEIN"/>
</dbReference>
<protein>
    <recommendedName>
        <fullName evidence="3 4">Protein GrpE</fullName>
    </recommendedName>
    <alternativeName>
        <fullName evidence="3">HSP-70 cofactor</fullName>
    </alternativeName>
</protein>
<comment type="caution">
    <text evidence="7">The sequence shown here is derived from an EMBL/GenBank/DDBJ whole genome shotgun (WGS) entry which is preliminary data.</text>
</comment>
<accession>A0A9E2F0L9</accession>
<dbReference type="GO" id="GO:0005829">
    <property type="term" value="C:cytosol"/>
    <property type="evidence" value="ECO:0007669"/>
    <property type="project" value="TreeGrafter"/>
</dbReference>
<dbReference type="GO" id="GO:0042803">
    <property type="term" value="F:protein homodimerization activity"/>
    <property type="evidence" value="ECO:0007669"/>
    <property type="project" value="InterPro"/>
</dbReference>
<evidence type="ECO:0000256" key="2">
    <source>
        <dbReference type="ARBA" id="ARBA00023186"/>
    </source>
</evidence>
<comment type="function">
    <text evidence="3 4">Participates actively in the response to hyperosmotic and heat shock by preventing the aggregation of stress-denatured proteins, in association with DnaK and GrpE. It is the nucleotide exchange factor for DnaK and may function as a thermosensor. Unfolded proteins bind initially to DnaJ; upon interaction with the DnaJ-bound protein, DnaK hydrolyzes its bound ATP, resulting in the formation of a stable complex. GrpE releases ADP from DnaK; ATP binding to DnaK triggers the release of the substrate protein, thus completing the reaction cycle. Several rounds of ATP-dependent interactions between DnaJ, DnaK and GrpE are required for fully efficient folding.</text>
</comment>
<organism evidence="7 8">
    <name type="scientific">Psychracetigena formicireducens</name>
    <dbReference type="NCBI Taxonomy" id="2986056"/>
    <lineage>
        <taxon>Bacteria</taxon>
        <taxon>Bacillati</taxon>
        <taxon>Candidatus Lithacetigenota</taxon>
        <taxon>Candidatus Psychracetigena</taxon>
    </lineage>
</organism>
<dbReference type="SUPFAM" id="SSF58014">
    <property type="entry name" value="Coiled-coil domain of nucleotide exchange factor GrpE"/>
    <property type="match status" value="1"/>
</dbReference>
<comment type="subunit">
    <text evidence="3">Homodimer.</text>
</comment>
<dbReference type="GO" id="GO:0006457">
    <property type="term" value="P:protein folding"/>
    <property type="evidence" value="ECO:0007669"/>
    <property type="project" value="InterPro"/>
</dbReference>
<dbReference type="InterPro" id="IPR009012">
    <property type="entry name" value="GrpE_head"/>
</dbReference>
<evidence type="ECO:0000256" key="1">
    <source>
        <dbReference type="ARBA" id="ARBA00009054"/>
    </source>
</evidence>
<evidence type="ECO:0000256" key="4">
    <source>
        <dbReference type="RuleBase" id="RU000639"/>
    </source>
</evidence>
<dbReference type="InterPro" id="IPR000740">
    <property type="entry name" value="GrpE"/>
</dbReference>
<keyword evidence="6" id="KW-0175">Coiled coil</keyword>
<keyword evidence="3 4" id="KW-0346">Stress response</keyword>
<evidence type="ECO:0000313" key="8">
    <source>
        <dbReference type="Proteomes" id="UP000811545"/>
    </source>
</evidence>
<feature type="coiled-coil region" evidence="6">
    <location>
        <begin position="8"/>
        <end position="49"/>
    </location>
</feature>
<dbReference type="InterPro" id="IPR013805">
    <property type="entry name" value="GrpE_CC"/>
</dbReference>
<dbReference type="PANTHER" id="PTHR21237:SF23">
    <property type="entry name" value="GRPE PROTEIN HOMOLOG, MITOCHONDRIAL"/>
    <property type="match status" value="1"/>
</dbReference>
<keyword evidence="3" id="KW-0963">Cytoplasm</keyword>
<comment type="subcellular location">
    <subcellularLocation>
        <location evidence="3">Cytoplasm</location>
    </subcellularLocation>
</comment>